<dbReference type="Proteomes" id="UP000215694">
    <property type="component" value="Unassembled WGS sequence"/>
</dbReference>
<keyword evidence="1" id="KW-1133">Transmembrane helix</keyword>
<comment type="caution">
    <text evidence="2">The sequence shown here is derived from an EMBL/GenBank/DDBJ whole genome shotgun (WGS) entry which is preliminary data.</text>
</comment>
<dbReference type="OrthoDB" id="1956705at2"/>
<reference evidence="2 3" key="1">
    <citation type="journal article" date="2017" name="Genome Announc.">
        <title>Draft Genome Sequence of Romboutsia weinsteinii sp. nov. Strain CCRI-19649(T) Isolated from Surface Water.</title>
        <authorList>
            <person name="Maheux A.F."/>
            <person name="Boudreau D.K."/>
            <person name="Berube E."/>
            <person name="Boissinot M."/>
            <person name="Cantin P."/>
            <person name="Raymond F."/>
            <person name="Corbeil J."/>
            <person name="Omar R.F."/>
            <person name="Bergeron M.G."/>
        </authorList>
    </citation>
    <scope>NUCLEOTIDE SEQUENCE [LARGE SCALE GENOMIC DNA]</scope>
    <source>
        <strain evidence="2 3">CCRI-19649</strain>
    </source>
</reference>
<gene>
    <name evidence="2" type="ORF">CHL78_012830</name>
</gene>
<evidence type="ECO:0008006" key="4">
    <source>
        <dbReference type="Google" id="ProtNLM"/>
    </source>
</evidence>
<sequence>MNANLVVSTINQLSVEIGKAKYIRENKRSKYISTLQEIHKTYQQIEISENFKNQYNQLNSKGIELTKEIRNSREKGNEKLESSIEIYIRYLKASLCDFRGSTNNLRKYITSFLFSSILFLALSPQFYGFILPILFFIPIYLGLKGVKKRSISGFYMTLSLVPVALMTSFTWLRYGINAFSDYAGAVTAIINSGVSESLAKSLVYIGPLGGAVLLIFACLQLYRGYKSKDLFI</sequence>
<keyword evidence="1" id="KW-0472">Membrane</keyword>
<evidence type="ECO:0000256" key="1">
    <source>
        <dbReference type="SAM" id="Phobius"/>
    </source>
</evidence>
<evidence type="ECO:0000313" key="3">
    <source>
        <dbReference type="Proteomes" id="UP000215694"/>
    </source>
</evidence>
<name>A0A371J1M8_9FIRM</name>
<feature type="transmembrane region" description="Helical" evidence="1">
    <location>
        <begin position="112"/>
        <end position="141"/>
    </location>
</feature>
<protein>
    <recommendedName>
        <fullName evidence="4">Alpha-glucosidase</fullName>
    </recommendedName>
</protein>
<keyword evidence="3" id="KW-1185">Reference proteome</keyword>
<dbReference type="EMBL" id="NOJY02000023">
    <property type="protein sequence ID" value="RDY26625.1"/>
    <property type="molecule type" value="Genomic_DNA"/>
</dbReference>
<organism evidence="2 3">
    <name type="scientific">Romboutsia weinsteinii</name>
    <dbReference type="NCBI Taxonomy" id="2020949"/>
    <lineage>
        <taxon>Bacteria</taxon>
        <taxon>Bacillati</taxon>
        <taxon>Bacillota</taxon>
        <taxon>Clostridia</taxon>
        <taxon>Peptostreptococcales</taxon>
        <taxon>Peptostreptococcaceae</taxon>
        <taxon>Romboutsia</taxon>
    </lineage>
</organism>
<proteinExistence type="predicted"/>
<dbReference type="AlphaFoldDB" id="A0A371J1M8"/>
<dbReference type="RefSeq" id="WP_094368981.1">
    <property type="nucleotide sequence ID" value="NZ_NOJY02000023.1"/>
</dbReference>
<accession>A0A371J1M8</accession>
<feature type="transmembrane region" description="Helical" evidence="1">
    <location>
        <begin position="202"/>
        <end position="222"/>
    </location>
</feature>
<keyword evidence="1" id="KW-0812">Transmembrane</keyword>
<evidence type="ECO:0000313" key="2">
    <source>
        <dbReference type="EMBL" id="RDY26625.1"/>
    </source>
</evidence>
<feature type="transmembrane region" description="Helical" evidence="1">
    <location>
        <begin position="153"/>
        <end position="172"/>
    </location>
</feature>